<gene>
    <name evidence="1" type="ORF">BHS09_12180</name>
</gene>
<reference evidence="1 2" key="1">
    <citation type="journal article" date="2019" name="Science">
        <title>Social genes are selection hotspots in kin groups of a soil microbe.</title>
        <authorList>
            <person name="Wielgoss S."/>
            <person name="Wolfensberger R."/>
            <person name="Sun L."/>
            <person name="Fiegna F."/>
            <person name="Velicer G.J."/>
        </authorList>
    </citation>
    <scope>NUCLEOTIDE SEQUENCE [LARGE SCALE GENOMIC DNA]</scope>
    <source>
        <strain evidence="1 2">MC3.5.9c15</strain>
    </source>
</reference>
<name>A0AAE6FYY2_MYXXA</name>
<dbReference type="EMBL" id="CP017174">
    <property type="protein sequence ID" value="QDE67680.1"/>
    <property type="molecule type" value="Genomic_DNA"/>
</dbReference>
<dbReference type="AlphaFoldDB" id="A0AAE6FYY2"/>
<sequence>MPHPPFVEVRAPMKMFVRTALMMSAALLLGGCEVASEIGKPCTLVRKATPEESAANNNSATMPILEREIASQQDFISFGSVNCEDLICVRDQDYPRALNEDGSLNENAPAMGYCSKPCVEGGSSCDVTDTDDVNPDLPGRMSCRPMLLDQDTLDALRSADEAFYRRTFGENNSPFFCAGALIPG</sequence>
<protein>
    <submittedName>
        <fullName evidence="1">Gliding motility protein</fullName>
    </submittedName>
</protein>
<organism evidence="1 2">
    <name type="scientific">Myxococcus xanthus</name>
    <dbReference type="NCBI Taxonomy" id="34"/>
    <lineage>
        <taxon>Bacteria</taxon>
        <taxon>Pseudomonadati</taxon>
        <taxon>Myxococcota</taxon>
        <taxon>Myxococcia</taxon>
        <taxon>Myxococcales</taxon>
        <taxon>Cystobacterineae</taxon>
        <taxon>Myxococcaceae</taxon>
        <taxon>Myxococcus</taxon>
    </lineage>
</organism>
<proteinExistence type="predicted"/>
<dbReference type="NCBIfam" id="NF033754">
    <property type="entry name" value="gliding_CglC"/>
    <property type="match status" value="1"/>
</dbReference>
<evidence type="ECO:0000313" key="2">
    <source>
        <dbReference type="Proteomes" id="UP000320179"/>
    </source>
</evidence>
<evidence type="ECO:0000313" key="1">
    <source>
        <dbReference type="EMBL" id="QDE67680.1"/>
    </source>
</evidence>
<dbReference type="Proteomes" id="UP000320179">
    <property type="component" value="Chromosome"/>
</dbReference>
<accession>A0AAE6FYY2</accession>